<gene>
    <name evidence="3" type="ORF">HHK36_023740</name>
</gene>
<dbReference type="AlphaFoldDB" id="A0A834YPB4"/>
<keyword evidence="4" id="KW-1185">Reference proteome</keyword>
<feature type="transmembrane region" description="Helical" evidence="2">
    <location>
        <begin position="208"/>
        <end position="237"/>
    </location>
</feature>
<reference evidence="3 4" key="1">
    <citation type="submission" date="2020-04" db="EMBL/GenBank/DDBJ databases">
        <title>Plant Genome Project.</title>
        <authorList>
            <person name="Zhang R.-G."/>
        </authorList>
    </citation>
    <scope>NUCLEOTIDE SEQUENCE [LARGE SCALE GENOMIC DNA]</scope>
    <source>
        <strain evidence="3">YNK0</strain>
        <tissue evidence="3">Leaf</tissue>
    </source>
</reference>
<feature type="region of interest" description="Disordered" evidence="1">
    <location>
        <begin position="83"/>
        <end position="102"/>
    </location>
</feature>
<dbReference type="PANTHER" id="PTHR34379:SF6">
    <property type="entry name" value="PROTEIN 3F"/>
    <property type="match status" value="1"/>
</dbReference>
<keyword evidence="2" id="KW-0812">Transmembrane</keyword>
<evidence type="ECO:0000256" key="1">
    <source>
        <dbReference type="SAM" id="MobiDB-lite"/>
    </source>
</evidence>
<dbReference type="OMA" id="FERSHNC"/>
<feature type="compositionally biased region" description="Polar residues" evidence="1">
    <location>
        <begin position="174"/>
        <end position="188"/>
    </location>
</feature>
<feature type="region of interest" description="Disordered" evidence="1">
    <location>
        <begin position="136"/>
        <end position="156"/>
    </location>
</feature>
<evidence type="ECO:0000313" key="3">
    <source>
        <dbReference type="EMBL" id="KAF8391435.1"/>
    </source>
</evidence>
<evidence type="ECO:0000256" key="2">
    <source>
        <dbReference type="SAM" id="Phobius"/>
    </source>
</evidence>
<keyword evidence="2" id="KW-0472">Membrane</keyword>
<feature type="compositionally biased region" description="Basic and acidic residues" evidence="1">
    <location>
        <begin position="45"/>
        <end position="58"/>
    </location>
</feature>
<name>A0A834YPB4_TETSI</name>
<organism evidence="3 4">
    <name type="scientific">Tetracentron sinense</name>
    <name type="common">Spur-leaf</name>
    <dbReference type="NCBI Taxonomy" id="13715"/>
    <lineage>
        <taxon>Eukaryota</taxon>
        <taxon>Viridiplantae</taxon>
        <taxon>Streptophyta</taxon>
        <taxon>Embryophyta</taxon>
        <taxon>Tracheophyta</taxon>
        <taxon>Spermatophyta</taxon>
        <taxon>Magnoliopsida</taxon>
        <taxon>Trochodendrales</taxon>
        <taxon>Trochodendraceae</taxon>
        <taxon>Tetracentron</taxon>
    </lineage>
</organism>
<evidence type="ECO:0000313" key="4">
    <source>
        <dbReference type="Proteomes" id="UP000655225"/>
    </source>
</evidence>
<proteinExistence type="predicted"/>
<dbReference type="EMBL" id="JABCRI010000017">
    <property type="protein sequence ID" value="KAF8391435.1"/>
    <property type="molecule type" value="Genomic_DNA"/>
</dbReference>
<feature type="region of interest" description="Disordered" evidence="1">
    <location>
        <begin position="171"/>
        <end position="199"/>
    </location>
</feature>
<sequence>MKTGDKNKFLHCFRPIAMEGPNRPIFTCIAVEKLMIPAILPSLSEKETSKVSERETPGRRPKRNARRLFSRIRKALMFKTSLTRKVRNRKGKQDSDWSESSLMAKSENISDVTDDKLVRQKLKIDSMVSSLSSSTLISSSSFSSSGSSSSTVSTSPISESENFVSLSDRKESFRSNSLGPKQSKTNLQDPRRKTKEKATGNYSSNAGLYLLLISLSILIFWGRICAIVCTSTCLYFAPRWNSGDRRPENVMKVVRNGLLKV</sequence>
<protein>
    <submittedName>
        <fullName evidence="3">Uncharacterized protein</fullName>
    </submittedName>
</protein>
<dbReference type="OrthoDB" id="1886721at2759"/>
<keyword evidence="2" id="KW-1133">Transmembrane helix</keyword>
<dbReference type="InterPro" id="IPR040411">
    <property type="entry name" value="At5g23160-like"/>
</dbReference>
<comment type="caution">
    <text evidence="3">The sequence shown here is derived from an EMBL/GenBank/DDBJ whole genome shotgun (WGS) entry which is preliminary data.</text>
</comment>
<dbReference type="PANTHER" id="PTHR34379">
    <property type="entry name" value="OS07G0553800 PROTEIN"/>
    <property type="match status" value="1"/>
</dbReference>
<feature type="region of interest" description="Disordered" evidence="1">
    <location>
        <begin position="45"/>
        <end position="66"/>
    </location>
</feature>
<accession>A0A834YPB4</accession>
<dbReference type="Proteomes" id="UP000655225">
    <property type="component" value="Unassembled WGS sequence"/>
</dbReference>